<reference evidence="2" key="1">
    <citation type="journal article" date="2019" name="Int. J. Syst. Evol. Microbiol.">
        <title>The Global Catalogue of Microorganisms (GCM) 10K type strain sequencing project: providing services to taxonomists for standard genome sequencing and annotation.</title>
        <authorList>
            <consortium name="The Broad Institute Genomics Platform"/>
            <consortium name="The Broad Institute Genome Sequencing Center for Infectious Disease"/>
            <person name="Wu L."/>
            <person name="Ma J."/>
        </authorList>
    </citation>
    <scope>NUCLEOTIDE SEQUENCE [LARGE SCALE GENOMIC DNA]</scope>
    <source>
        <strain evidence="2">CGMCC 1.15923</strain>
    </source>
</reference>
<dbReference type="InterPro" id="IPR029063">
    <property type="entry name" value="SAM-dependent_MTases_sf"/>
</dbReference>
<dbReference type="EMBL" id="BMKE01000011">
    <property type="protein sequence ID" value="GGB43581.1"/>
    <property type="molecule type" value="Genomic_DNA"/>
</dbReference>
<keyword evidence="1" id="KW-0489">Methyltransferase</keyword>
<dbReference type="GO" id="GO:0032259">
    <property type="term" value="P:methylation"/>
    <property type="evidence" value="ECO:0007669"/>
    <property type="project" value="UniProtKB-KW"/>
</dbReference>
<dbReference type="Gene3D" id="3.40.50.150">
    <property type="entry name" value="Vaccinia Virus protein VP39"/>
    <property type="match status" value="1"/>
</dbReference>
<gene>
    <name evidence="1" type="ORF">GCM10011502_16130</name>
</gene>
<dbReference type="Proteomes" id="UP000646152">
    <property type="component" value="Unassembled WGS sequence"/>
</dbReference>
<dbReference type="SUPFAM" id="SSF53335">
    <property type="entry name" value="S-adenosyl-L-methionine-dependent methyltransferases"/>
    <property type="match status" value="1"/>
</dbReference>
<dbReference type="Pfam" id="PF13489">
    <property type="entry name" value="Methyltransf_23"/>
    <property type="match status" value="1"/>
</dbReference>
<accession>A0ABQ1IK26</accession>
<proteinExistence type="predicted"/>
<organism evidence="1 2">
    <name type="scientific">Oceanisphaera marina</name>
    <dbReference type="NCBI Taxonomy" id="2017550"/>
    <lineage>
        <taxon>Bacteria</taxon>
        <taxon>Pseudomonadati</taxon>
        <taxon>Pseudomonadota</taxon>
        <taxon>Gammaproteobacteria</taxon>
        <taxon>Aeromonadales</taxon>
        <taxon>Aeromonadaceae</taxon>
        <taxon>Oceanisphaera</taxon>
    </lineage>
</organism>
<comment type="caution">
    <text evidence="1">The sequence shown here is derived from an EMBL/GenBank/DDBJ whole genome shotgun (WGS) entry which is preliminary data.</text>
</comment>
<evidence type="ECO:0000313" key="1">
    <source>
        <dbReference type="EMBL" id="GGB43581.1"/>
    </source>
</evidence>
<dbReference type="GO" id="GO:0008168">
    <property type="term" value="F:methyltransferase activity"/>
    <property type="evidence" value="ECO:0007669"/>
    <property type="project" value="UniProtKB-KW"/>
</dbReference>
<keyword evidence="1" id="KW-0808">Transferase</keyword>
<name>A0ABQ1IK26_9GAMM</name>
<dbReference type="RefSeq" id="WP_188629596.1">
    <property type="nucleotide sequence ID" value="NZ_BMKE01000011.1"/>
</dbReference>
<protein>
    <submittedName>
        <fullName evidence="1">Methyltransferase</fullName>
    </submittedName>
</protein>
<evidence type="ECO:0000313" key="2">
    <source>
        <dbReference type="Proteomes" id="UP000646152"/>
    </source>
</evidence>
<keyword evidence="2" id="KW-1185">Reference proteome</keyword>
<sequence length="220" mass="25305">MSAQLHDLHCPLCNHSDTPLFWQDKRRHYQRCASCKLIFVDPHYRLSAEQEKAEYDLHQNQTDDPGYRRFLARLADPLMARLPAGSEGLDFGCGPGPALAAMFNEAGFATTTYDPYYAHYPARLQRQYDFVCCSEAIEHFYRPGREWQQLLSLLRPGGWLGIMTKLALSQEAFANWHYKQDPTHVSFFSRETFLWLAARDGLGIEFIGTDVILLQIPESL</sequence>